<keyword evidence="26" id="KW-1185">Reference proteome</keyword>
<dbReference type="GO" id="GO:0005524">
    <property type="term" value="F:ATP binding"/>
    <property type="evidence" value="ECO:0007669"/>
    <property type="project" value="UniProtKB-KW"/>
</dbReference>
<evidence type="ECO:0000313" key="25">
    <source>
        <dbReference type="EMBL" id="GLK73630.1"/>
    </source>
</evidence>
<dbReference type="GO" id="GO:0004326">
    <property type="term" value="F:tetrahydrofolylpolyglutamate synthase activity"/>
    <property type="evidence" value="ECO:0007669"/>
    <property type="project" value="UniProtKB-EC"/>
</dbReference>
<reference evidence="25" key="1">
    <citation type="journal article" date="2014" name="Int. J. Syst. Evol. Microbiol.">
        <title>Complete genome sequence of Corynebacterium casei LMG S-19264T (=DSM 44701T), isolated from a smear-ripened cheese.</title>
        <authorList>
            <consortium name="US DOE Joint Genome Institute (JGI-PGF)"/>
            <person name="Walter F."/>
            <person name="Albersmeier A."/>
            <person name="Kalinowski J."/>
            <person name="Ruckert C."/>
        </authorList>
    </citation>
    <scope>NUCLEOTIDE SEQUENCE</scope>
    <source>
        <strain evidence="25">VKM B-2484</strain>
    </source>
</reference>
<evidence type="ECO:0000256" key="7">
    <source>
        <dbReference type="ARBA" id="ARBA00013025"/>
    </source>
</evidence>
<sequence length="435" mass="46747">MGIAQEACDDILFRQIQLEYSPKIDLSLDRLVGFLDRIGNPHLRLPPVIHVAGTNGKGSTCAFMHSICRAAGWKAHVYTSPHLVQFRERYVVSGEEADPTLLDAVFRELRRLGAPDTLTLFEAMTAAAFLIFAANPADVCILEVGLGGRLDATNVVACCAAAAITSISLDHQEFLGHRLEDIALEKAGIIKPGSPVVTGRQEPAVLQRLASRAGSQGSSLRVRDVSWRIAREPDGIQFSDEDDVIRLPEPALKGRHQLDNLGIALGALRAADFRPSPAAIACGVRQVVWPGRLQRLDGALSGIPPTGSELWVDGAHNPGGAAALAAELRHWDDGCTLIVGMKSDRDPRPFLETLWPCAENVFVVSEPGQYDATAIDDLIRASGGRALSGPTVPQALRKMSKSSRVVICGSLYLVGEVLKMDRAGPGIFESSWCGM</sequence>
<keyword evidence="13" id="KW-0460">Magnesium</keyword>
<comment type="pathway">
    <text evidence="4">Cofactor biosynthesis; tetrahydrofolylpolyglutamate biosynthesis.</text>
</comment>
<comment type="similarity">
    <text evidence="5 22">Belongs to the folylpolyglutamate synthase family.</text>
</comment>
<keyword evidence="10" id="KW-0479">Metal-binding</keyword>
<reference evidence="25" key="2">
    <citation type="submission" date="2023-01" db="EMBL/GenBank/DDBJ databases">
        <authorList>
            <person name="Sun Q."/>
            <person name="Evtushenko L."/>
        </authorList>
    </citation>
    <scope>NUCLEOTIDE SEQUENCE</scope>
    <source>
        <strain evidence="25">VKM B-2484</strain>
    </source>
</reference>
<dbReference type="InterPro" id="IPR018109">
    <property type="entry name" value="Folylpolyglutamate_synth_CS"/>
</dbReference>
<keyword evidence="11 22" id="KW-0547">Nucleotide-binding</keyword>
<evidence type="ECO:0000256" key="3">
    <source>
        <dbReference type="ARBA" id="ARBA00004799"/>
    </source>
</evidence>
<evidence type="ECO:0000256" key="14">
    <source>
        <dbReference type="ARBA" id="ARBA00022909"/>
    </source>
</evidence>
<dbReference type="GO" id="GO:0046872">
    <property type="term" value="F:metal ion binding"/>
    <property type="evidence" value="ECO:0007669"/>
    <property type="project" value="UniProtKB-KW"/>
</dbReference>
<evidence type="ECO:0000256" key="15">
    <source>
        <dbReference type="ARBA" id="ARBA00030048"/>
    </source>
</evidence>
<comment type="caution">
    <text evidence="25">The sequence shown here is derived from an EMBL/GenBank/DDBJ whole genome shotgun (WGS) entry which is preliminary data.</text>
</comment>
<dbReference type="EC" id="6.3.2.12" evidence="6"/>
<dbReference type="InterPro" id="IPR004101">
    <property type="entry name" value="Mur_ligase_C"/>
</dbReference>
<dbReference type="PANTHER" id="PTHR11136">
    <property type="entry name" value="FOLYLPOLYGLUTAMATE SYNTHASE-RELATED"/>
    <property type="match status" value="1"/>
</dbReference>
<evidence type="ECO:0000256" key="19">
    <source>
        <dbReference type="ARBA" id="ARBA00047808"/>
    </source>
</evidence>
<feature type="domain" description="Mur ligase central" evidence="24">
    <location>
        <begin position="51"/>
        <end position="267"/>
    </location>
</feature>
<evidence type="ECO:0000256" key="22">
    <source>
        <dbReference type="PIRNR" id="PIRNR001563"/>
    </source>
</evidence>
<evidence type="ECO:0000259" key="24">
    <source>
        <dbReference type="Pfam" id="PF08245"/>
    </source>
</evidence>
<dbReference type="PROSITE" id="PS01012">
    <property type="entry name" value="FOLYLPOLYGLU_SYNT_2"/>
    <property type="match status" value="1"/>
</dbReference>
<dbReference type="InterPro" id="IPR036565">
    <property type="entry name" value="Mur-like_cat_sf"/>
</dbReference>
<comment type="catalytic activity">
    <reaction evidence="20">
        <text>(6R)-5,10-methylenetetrahydrofolyl-(gamma-L-Glu)(n) + L-glutamate + ATP = (6R)-5,10-methylenetetrahydrofolyl-(gamma-L-Glu)(n+1) + ADP + phosphate + H(+)</text>
        <dbReference type="Rhea" id="RHEA:51912"/>
        <dbReference type="Rhea" id="RHEA-COMP:13257"/>
        <dbReference type="Rhea" id="RHEA-COMP:13258"/>
        <dbReference type="ChEBI" id="CHEBI:15378"/>
        <dbReference type="ChEBI" id="CHEBI:29985"/>
        <dbReference type="ChEBI" id="CHEBI:30616"/>
        <dbReference type="ChEBI" id="CHEBI:43474"/>
        <dbReference type="ChEBI" id="CHEBI:136572"/>
        <dbReference type="ChEBI" id="CHEBI:456216"/>
        <dbReference type="EC" id="6.3.2.17"/>
    </reaction>
</comment>
<evidence type="ECO:0000313" key="26">
    <source>
        <dbReference type="Proteomes" id="UP001143370"/>
    </source>
</evidence>
<comment type="catalytic activity">
    <reaction evidence="18">
        <text>(6S)-5,6,7,8-tetrahydrofolyl-(gamma-L-Glu)(n) + L-glutamate + ATP = (6S)-5,6,7,8-tetrahydrofolyl-(gamma-L-Glu)(n+1) + ADP + phosphate + H(+)</text>
        <dbReference type="Rhea" id="RHEA:10580"/>
        <dbReference type="Rhea" id="RHEA-COMP:14738"/>
        <dbReference type="Rhea" id="RHEA-COMP:14740"/>
        <dbReference type="ChEBI" id="CHEBI:15378"/>
        <dbReference type="ChEBI" id="CHEBI:29985"/>
        <dbReference type="ChEBI" id="CHEBI:30616"/>
        <dbReference type="ChEBI" id="CHEBI:43474"/>
        <dbReference type="ChEBI" id="CHEBI:141005"/>
        <dbReference type="ChEBI" id="CHEBI:456216"/>
        <dbReference type="EC" id="6.3.2.17"/>
    </reaction>
</comment>
<comment type="cofactor">
    <cofactor evidence="1">
        <name>Mg(2+)</name>
        <dbReference type="ChEBI" id="CHEBI:18420"/>
    </cofactor>
</comment>
<proteinExistence type="inferred from homology"/>
<evidence type="ECO:0000256" key="21">
    <source>
        <dbReference type="ARBA" id="ARBA00049161"/>
    </source>
</evidence>
<evidence type="ECO:0000256" key="4">
    <source>
        <dbReference type="ARBA" id="ARBA00005150"/>
    </source>
</evidence>
<name>A0A9W6N105_9HYPH</name>
<gene>
    <name evidence="25" type="primary">folC_2</name>
    <name evidence="25" type="ORF">GCM10017643_37480</name>
</gene>
<dbReference type="GO" id="GO:0008841">
    <property type="term" value="F:dihydrofolate synthase activity"/>
    <property type="evidence" value="ECO:0007669"/>
    <property type="project" value="UniProtKB-EC"/>
</dbReference>
<dbReference type="NCBIfam" id="TIGR01499">
    <property type="entry name" value="folC"/>
    <property type="match status" value="1"/>
</dbReference>
<evidence type="ECO:0000256" key="10">
    <source>
        <dbReference type="ARBA" id="ARBA00022723"/>
    </source>
</evidence>
<accession>A0A9W6N105</accession>
<evidence type="ECO:0000256" key="6">
    <source>
        <dbReference type="ARBA" id="ARBA00013023"/>
    </source>
</evidence>
<evidence type="ECO:0000256" key="20">
    <source>
        <dbReference type="ARBA" id="ARBA00049035"/>
    </source>
</evidence>
<dbReference type="SUPFAM" id="SSF53623">
    <property type="entry name" value="MurD-like peptide ligases, catalytic domain"/>
    <property type="match status" value="1"/>
</dbReference>
<evidence type="ECO:0000256" key="16">
    <source>
        <dbReference type="ARBA" id="ARBA00030592"/>
    </source>
</evidence>
<dbReference type="PANTHER" id="PTHR11136:SF0">
    <property type="entry name" value="DIHYDROFOLATE SYNTHETASE-RELATED"/>
    <property type="match status" value="1"/>
</dbReference>
<comment type="function">
    <text evidence="2">Functions in two distinct reactions of the de novo folate biosynthetic pathway. Catalyzes the addition of a glutamate residue to dihydropteroate (7,8-dihydropteroate or H2Pte) to form dihydrofolate (7,8-dihydrofolate monoglutamate or H2Pte-Glu). Also catalyzes successive additions of L-glutamate to tetrahydrofolate or 10-formyltetrahydrofolate or 5,10-methylenetetrahydrofolate, leading to folylpolyglutamate derivatives.</text>
</comment>
<evidence type="ECO:0000256" key="5">
    <source>
        <dbReference type="ARBA" id="ARBA00008276"/>
    </source>
</evidence>
<keyword evidence="12 22" id="KW-0067">ATP-binding</keyword>
<feature type="domain" description="Mur ligase C-terminal" evidence="23">
    <location>
        <begin position="307"/>
        <end position="410"/>
    </location>
</feature>
<comment type="pathway">
    <text evidence="3">Cofactor biosynthesis; tetrahydrofolate biosynthesis; 7,8-dihydrofolate from 2-amino-4-hydroxy-6-hydroxymethyl-7,8-dihydropteridine diphosphate and 4-aminobenzoate: step 2/2.</text>
</comment>
<evidence type="ECO:0000256" key="11">
    <source>
        <dbReference type="ARBA" id="ARBA00022741"/>
    </source>
</evidence>
<evidence type="ECO:0000256" key="1">
    <source>
        <dbReference type="ARBA" id="ARBA00001946"/>
    </source>
</evidence>
<keyword evidence="14" id="KW-0289">Folate biosynthesis</keyword>
<comment type="catalytic activity">
    <reaction evidence="19">
        <text>10-formyltetrahydrofolyl-(gamma-L-Glu)(n) + L-glutamate + ATP = 10-formyltetrahydrofolyl-(gamma-L-Glu)(n+1) + ADP + phosphate + H(+)</text>
        <dbReference type="Rhea" id="RHEA:51904"/>
        <dbReference type="Rhea" id="RHEA-COMP:13088"/>
        <dbReference type="Rhea" id="RHEA-COMP:14300"/>
        <dbReference type="ChEBI" id="CHEBI:15378"/>
        <dbReference type="ChEBI" id="CHEBI:29985"/>
        <dbReference type="ChEBI" id="CHEBI:30616"/>
        <dbReference type="ChEBI" id="CHEBI:43474"/>
        <dbReference type="ChEBI" id="CHEBI:134413"/>
        <dbReference type="ChEBI" id="CHEBI:456216"/>
        <dbReference type="EC" id="6.3.2.17"/>
    </reaction>
</comment>
<dbReference type="PIRSF" id="PIRSF001563">
    <property type="entry name" value="Folylpolyglu_synth"/>
    <property type="match status" value="1"/>
</dbReference>
<evidence type="ECO:0000256" key="2">
    <source>
        <dbReference type="ARBA" id="ARBA00002714"/>
    </source>
</evidence>
<evidence type="ECO:0000256" key="18">
    <source>
        <dbReference type="ARBA" id="ARBA00047493"/>
    </source>
</evidence>
<organism evidence="25 26">
    <name type="scientific">Ancylobacter dichloromethanicus</name>
    <dbReference type="NCBI Taxonomy" id="518825"/>
    <lineage>
        <taxon>Bacteria</taxon>
        <taxon>Pseudomonadati</taxon>
        <taxon>Pseudomonadota</taxon>
        <taxon>Alphaproteobacteria</taxon>
        <taxon>Hyphomicrobiales</taxon>
        <taxon>Xanthobacteraceae</taxon>
        <taxon>Ancylobacter</taxon>
    </lineage>
</organism>
<evidence type="ECO:0000256" key="8">
    <source>
        <dbReference type="ARBA" id="ARBA00019357"/>
    </source>
</evidence>
<dbReference type="Pfam" id="PF08245">
    <property type="entry name" value="Mur_ligase_M"/>
    <property type="match status" value="1"/>
</dbReference>
<dbReference type="EC" id="6.3.2.17" evidence="7"/>
<dbReference type="FunFam" id="3.40.1190.10:FF:000011">
    <property type="entry name" value="Folylpolyglutamate synthase/dihydrofolate synthase"/>
    <property type="match status" value="1"/>
</dbReference>
<dbReference type="AlphaFoldDB" id="A0A9W6N105"/>
<dbReference type="RefSeq" id="WP_213375920.1">
    <property type="nucleotide sequence ID" value="NZ_BSFJ01000031.1"/>
</dbReference>
<dbReference type="InterPro" id="IPR036615">
    <property type="entry name" value="Mur_ligase_C_dom_sf"/>
</dbReference>
<dbReference type="Gene3D" id="3.40.1190.10">
    <property type="entry name" value="Mur-like, catalytic domain"/>
    <property type="match status" value="1"/>
</dbReference>
<dbReference type="InterPro" id="IPR013221">
    <property type="entry name" value="Mur_ligase_cen"/>
</dbReference>
<dbReference type="EMBL" id="BSFJ01000031">
    <property type="protein sequence ID" value="GLK73630.1"/>
    <property type="molecule type" value="Genomic_DNA"/>
</dbReference>
<dbReference type="SUPFAM" id="SSF53244">
    <property type="entry name" value="MurD-like peptide ligases, peptide-binding domain"/>
    <property type="match status" value="1"/>
</dbReference>
<evidence type="ECO:0000256" key="12">
    <source>
        <dbReference type="ARBA" id="ARBA00022840"/>
    </source>
</evidence>
<comment type="catalytic activity">
    <reaction evidence="21">
        <text>7,8-dihydropteroate + L-glutamate + ATP = 7,8-dihydrofolate + ADP + phosphate + H(+)</text>
        <dbReference type="Rhea" id="RHEA:23584"/>
        <dbReference type="ChEBI" id="CHEBI:15378"/>
        <dbReference type="ChEBI" id="CHEBI:17839"/>
        <dbReference type="ChEBI" id="CHEBI:29985"/>
        <dbReference type="ChEBI" id="CHEBI:30616"/>
        <dbReference type="ChEBI" id="CHEBI:43474"/>
        <dbReference type="ChEBI" id="CHEBI:57451"/>
        <dbReference type="ChEBI" id="CHEBI:456216"/>
        <dbReference type="EC" id="6.3.2.12"/>
    </reaction>
</comment>
<protein>
    <recommendedName>
        <fullName evidence="8">Dihydrofolate synthase/folylpolyglutamate synthase</fullName>
        <ecNumber evidence="6">6.3.2.12</ecNumber>
        <ecNumber evidence="7">6.3.2.17</ecNumber>
    </recommendedName>
    <alternativeName>
        <fullName evidence="17">Folylpoly-gamma-glutamate synthetase-dihydrofolate synthetase</fullName>
    </alternativeName>
    <alternativeName>
        <fullName evidence="15">Folylpolyglutamate synthetase</fullName>
    </alternativeName>
    <alternativeName>
        <fullName evidence="16">Tetrahydrofolylpolyglutamate synthase</fullName>
    </alternativeName>
</protein>
<evidence type="ECO:0000256" key="17">
    <source>
        <dbReference type="ARBA" id="ARBA00032510"/>
    </source>
</evidence>
<dbReference type="Proteomes" id="UP001143370">
    <property type="component" value="Unassembled WGS sequence"/>
</dbReference>
<dbReference type="GO" id="GO:0046656">
    <property type="term" value="P:folic acid biosynthetic process"/>
    <property type="evidence" value="ECO:0007669"/>
    <property type="project" value="UniProtKB-KW"/>
</dbReference>
<dbReference type="InterPro" id="IPR001645">
    <property type="entry name" value="Folylpolyglutamate_synth"/>
</dbReference>
<evidence type="ECO:0000259" key="23">
    <source>
        <dbReference type="Pfam" id="PF02875"/>
    </source>
</evidence>
<evidence type="ECO:0000256" key="9">
    <source>
        <dbReference type="ARBA" id="ARBA00022598"/>
    </source>
</evidence>
<keyword evidence="9 22" id="KW-0436">Ligase</keyword>
<dbReference type="GO" id="GO:0005737">
    <property type="term" value="C:cytoplasm"/>
    <property type="evidence" value="ECO:0007669"/>
    <property type="project" value="TreeGrafter"/>
</dbReference>
<dbReference type="Gene3D" id="3.90.190.20">
    <property type="entry name" value="Mur ligase, C-terminal domain"/>
    <property type="match status" value="1"/>
</dbReference>
<evidence type="ECO:0000256" key="13">
    <source>
        <dbReference type="ARBA" id="ARBA00022842"/>
    </source>
</evidence>
<dbReference type="Pfam" id="PF02875">
    <property type="entry name" value="Mur_ligase_C"/>
    <property type="match status" value="1"/>
</dbReference>